<feature type="transmembrane region" description="Helical" evidence="6">
    <location>
        <begin position="442"/>
        <end position="465"/>
    </location>
</feature>
<feature type="transmembrane region" description="Helical" evidence="6">
    <location>
        <begin position="96"/>
        <end position="117"/>
    </location>
</feature>
<keyword evidence="5 6" id="KW-0472">Membrane</keyword>
<proteinExistence type="predicted"/>
<comment type="caution">
    <text evidence="8">The sequence shown here is derived from an EMBL/GenBank/DDBJ whole genome shotgun (WGS) entry which is preliminary data.</text>
</comment>
<evidence type="ECO:0000256" key="5">
    <source>
        <dbReference type="ARBA" id="ARBA00023136"/>
    </source>
</evidence>
<evidence type="ECO:0000259" key="7">
    <source>
        <dbReference type="PROSITE" id="PS50850"/>
    </source>
</evidence>
<dbReference type="Pfam" id="PF07690">
    <property type="entry name" value="MFS_1"/>
    <property type="match status" value="1"/>
</dbReference>
<dbReference type="PROSITE" id="PS50850">
    <property type="entry name" value="MFS"/>
    <property type="match status" value="1"/>
</dbReference>
<comment type="subcellular location">
    <subcellularLocation>
        <location evidence="1">Membrane</location>
        <topology evidence="1">Multi-pass membrane protein</topology>
    </subcellularLocation>
</comment>
<protein>
    <submittedName>
        <fullName evidence="8">MFS general substrate transporter</fullName>
    </submittedName>
</protein>
<evidence type="ECO:0000256" key="1">
    <source>
        <dbReference type="ARBA" id="ARBA00004141"/>
    </source>
</evidence>
<accession>A0A9Q5I537</accession>
<dbReference type="SUPFAM" id="SSF103473">
    <property type="entry name" value="MFS general substrate transporter"/>
    <property type="match status" value="1"/>
</dbReference>
<dbReference type="PANTHER" id="PTHR43791">
    <property type="entry name" value="PERMEASE-RELATED"/>
    <property type="match status" value="1"/>
</dbReference>
<feature type="transmembrane region" description="Helical" evidence="6">
    <location>
        <begin position="217"/>
        <end position="239"/>
    </location>
</feature>
<dbReference type="Gene3D" id="1.20.1250.20">
    <property type="entry name" value="MFS general substrate transporter like domains"/>
    <property type="match status" value="2"/>
</dbReference>
<evidence type="ECO:0000313" key="9">
    <source>
        <dbReference type="Proteomes" id="UP000757232"/>
    </source>
</evidence>
<feature type="transmembrane region" description="Helical" evidence="6">
    <location>
        <begin position="58"/>
        <end position="76"/>
    </location>
</feature>
<feature type="transmembrane region" description="Helical" evidence="6">
    <location>
        <begin position="149"/>
        <end position="172"/>
    </location>
</feature>
<dbReference type="OrthoDB" id="2985014at2759"/>
<organism evidence="8 9">
    <name type="scientific">Sanghuangporus baumii</name>
    <name type="common">Phellinus baumii</name>
    <dbReference type="NCBI Taxonomy" id="108892"/>
    <lineage>
        <taxon>Eukaryota</taxon>
        <taxon>Fungi</taxon>
        <taxon>Dikarya</taxon>
        <taxon>Basidiomycota</taxon>
        <taxon>Agaricomycotina</taxon>
        <taxon>Agaricomycetes</taxon>
        <taxon>Hymenochaetales</taxon>
        <taxon>Hymenochaetaceae</taxon>
        <taxon>Sanghuangporus</taxon>
    </lineage>
</organism>
<dbReference type="InterPro" id="IPR020846">
    <property type="entry name" value="MFS_dom"/>
</dbReference>
<dbReference type="FunFam" id="1.20.1250.20:FF:000034">
    <property type="entry name" value="MFS general substrate transporter"/>
    <property type="match status" value="1"/>
</dbReference>
<dbReference type="PANTHER" id="PTHR43791:SF19">
    <property type="entry name" value="TRANSPORTER, PUTATIVE (AFU_ORTHOLOGUE AFUA_1G01812)-RELATED"/>
    <property type="match status" value="1"/>
</dbReference>
<name>A0A9Q5I537_SANBA</name>
<dbReference type="InterPro" id="IPR036259">
    <property type="entry name" value="MFS_trans_sf"/>
</dbReference>
<reference evidence="8" key="1">
    <citation type="submission" date="2016-06" db="EMBL/GenBank/DDBJ databases">
        <title>Draft Genome sequence of the fungus Inonotus baumii.</title>
        <authorList>
            <person name="Zhu H."/>
            <person name="Lin W."/>
        </authorList>
    </citation>
    <scope>NUCLEOTIDE SEQUENCE</scope>
    <source>
        <strain evidence="8">821</strain>
    </source>
</reference>
<dbReference type="AlphaFoldDB" id="A0A9Q5I537"/>
<keyword evidence="3 6" id="KW-0812">Transmembrane</keyword>
<dbReference type="GO" id="GO:0022857">
    <property type="term" value="F:transmembrane transporter activity"/>
    <property type="evidence" value="ECO:0007669"/>
    <property type="project" value="InterPro"/>
</dbReference>
<feature type="transmembrane region" description="Helical" evidence="6">
    <location>
        <begin position="325"/>
        <end position="345"/>
    </location>
</feature>
<evidence type="ECO:0000256" key="2">
    <source>
        <dbReference type="ARBA" id="ARBA00022448"/>
    </source>
</evidence>
<evidence type="ECO:0000256" key="3">
    <source>
        <dbReference type="ARBA" id="ARBA00022692"/>
    </source>
</evidence>
<evidence type="ECO:0000313" key="8">
    <source>
        <dbReference type="EMBL" id="OCB91828.1"/>
    </source>
</evidence>
<feature type="transmembrane region" description="Helical" evidence="6">
    <location>
        <begin position="352"/>
        <end position="370"/>
    </location>
</feature>
<feature type="transmembrane region" description="Helical" evidence="6">
    <location>
        <begin position="124"/>
        <end position="143"/>
    </location>
</feature>
<gene>
    <name evidence="8" type="ORF">A7U60_g899</name>
</gene>
<dbReference type="FunFam" id="1.20.1250.20:FF:000068">
    <property type="entry name" value="MFS general substrate transporter"/>
    <property type="match status" value="1"/>
</dbReference>
<feature type="transmembrane region" description="Helical" evidence="6">
    <location>
        <begin position="184"/>
        <end position="205"/>
    </location>
</feature>
<feature type="domain" description="Major facilitator superfamily (MFS) profile" evidence="7">
    <location>
        <begin position="58"/>
        <end position="469"/>
    </location>
</feature>
<dbReference type="InterPro" id="IPR011701">
    <property type="entry name" value="MFS"/>
</dbReference>
<feature type="transmembrane region" description="Helical" evidence="6">
    <location>
        <begin position="289"/>
        <end position="313"/>
    </location>
</feature>
<keyword evidence="2" id="KW-0813">Transport</keyword>
<sequence>MQDITVPTEIAKGLEDVEKSKAEPDLIVHSEHSQGTDGTEYDNAIDEKRLVRRIDFTLIPWLSVLYLLCFLDRVGIGNAKLYGMEEDLNISDTQYLIALSMFFVPYALLEIPSNLCIRRLRPSIWLSSIMLFWGIATTCLGLVENFGGLLALRILLGIFEAGFLPGVTYYFSCWYKRDELGLRLAIFHSSVSVSGAFGGLLAAAISNMDGVGDKAAWSWIFILEGIVTVIAGATSYFLLQDFPETARFLSEQERAYVIRRLQTDDQFSAGGEKLQWKNVQKSLTDYKTWLGTMTLIGFGGPMYAFSLFLPSIIGQLGYTATRANLLTVPVYIAASVISVAIGYTADRLKRRAYFTIGLQVLIGASYIILLCSRQPALSYFATYLAALGIFPGNPNTFAWTSNNVEGSYKRSVSIGLMICCTNLTGIISSNTYRSKDTPWYTIGHAVTLGYVVVGLIGSSTMTFLLSKENARRDRGERDEVIGISEKAGGDPRNGIYESTDAAKRDKGDEWSVSAANRVLEK</sequence>
<evidence type="ECO:0000256" key="4">
    <source>
        <dbReference type="ARBA" id="ARBA00022989"/>
    </source>
</evidence>
<evidence type="ECO:0000256" key="6">
    <source>
        <dbReference type="SAM" id="Phobius"/>
    </source>
</evidence>
<dbReference type="EMBL" id="LNZH02000060">
    <property type="protein sequence ID" value="OCB91828.1"/>
    <property type="molecule type" value="Genomic_DNA"/>
</dbReference>
<dbReference type="GO" id="GO:0016020">
    <property type="term" value="C:membrane"/>
    <property type="evidence" value="ECO:0007669"/>
    <property type="project" value="UniProtKB-SubCell"/>
</dbReference>
<feature type="transmembrane region" description="Helical" evidence="6">
    <location>
        <begin position="411"/>
        <end position="430"/>
    </location>
</feature>
<dbReference type="Proteomes" id="UP000757232">
    <property type="component" value="Unassembled WGS sequence"/>
</dbReference>
<keyword evidence="4 6" id="KW-1133">Transmembrane helix</keyword>
<keyword evidence="9" id="KW-1185">Reference proteome</keyword>
<feature type="transmembrane region" description="Helical" evidence="6">
    <location>
        <begin position="376"/>
        <end position="399"/>
    </location>
</feature>